<dbReference type="SUPFAM" id="SSF56300">
    <property type="entry name" value="Metallo-dependent phosphatases"/>
    <property type="match status" value="1"/>
</dbReference>
<dbReference type="PANTHER" id="PTHR39323">
    <property type="entry name" value="BLR1149 PROTEIN"/>
    <property type="match status" value="1"/>
</dbReference>
<organism evidence="1 2">
    <name type="scientific">Ruegeria conchae</name>
    <dbReference type="NCBI Taxonomy" id="981384"/>
    <lineage>
        <taxon>Bacteria</taxon>
        <taxon>Pseudomonadati</taxon>
        <taxon>Pseudomonadota</taxon>
        <taxon>Alphaproteobacteria</taxon>
        <taxon>Rhodobacterales</taxon>
        <taxon>Roseobacteraceae</taxon>
        <taxon>Ruegeria</taxon>
    </lineage>
</organism>
<evidence type="ECO:0000313" key="2">
    <source>
        <dbReference type="Proteomes" id="UP000271700"/>
    </source>
</evidence>
<dbReference type="EMBL" id="RCCT01000001">
    <property type="protein sequence ID" value="RLK11436.1"/>
    <property type="molecule type" value="Genomic_DNA"/>
</dbReference>
<dbReference type="STRING" id="981384.GCA_000192475_01561"/>
<keyword evidence="2" id="KW-1185">Reference proteome</keyword>
<dbReference type="OrthoDB" id="9795838at2"/>
<dbReference type="RefSeq" id="WP_029621960.1">
    <property type="nucleotide sequence ID" value="NZ_AEYW01000013.1"/>
</dbReference>
<evidence type="ECO:0000313" key="1">
    <source>
        <dbReference type="EMBL" id="RLK11436.1"/>
    </source>
</evidence>
<name>A0A498A6Q7_9RHOB</name>
<reference evidence="1 2" key="1">
    <citation type="submission" date="2018-10" db="EMBL/GenBank/DDBJ databases">
        <title>Genomic Encyclopedia of Archaeal and Bacterial Type Strains, Phase II (KMG-II): from individual species to whole genera.</title>
        <authorList>
            <person name="Goeker M."/>
        </authorList>
    </citation>
    <scope>NUCLEOTIDE SEQUENCE [LARGE SCALE GENOMIC DNA]</scope>
    <source>
        <strain evidence="1 2">DSM 29317</strain>
    </source>
</reference>
<comment type="caution">
    <text evidence="1">The sequence shown here is derived from an EMBL/GenBank/DDBJ whole genome shotgun (WGS) entry which is preliminary data.</text>
</comment>
<dbReference type="PIRSF" id="PIRSF000887">
    <property type="entry name" value="Pesterase_MJ0037"/>
    <property type="match status" value="1"/>
</dbReference>
<protein>
    <submittedName>
        <fullName evidence="1">Putative phosphoesterase</fullName>
    </submittedName>
</protein>
<dbReference type="InterPro" id="IPR029052">
    <property type="entry name" value="Metallo-depent_PP-like"/>
</dbReference>
<sequence length="220" mass="24323">MNNVEFSFAGHQLRALGSGALWWPDQRLLCVSDLHLGKSERIARRGGSSLPPYDTRETLTRLECDLSHTKATSVICLGDSFDDLDALTALTTEDRLRIATLQAGRNWIWIEGNHDPGPVEIGGTHLSEWICSGLTFRHITQPDAMAEISGHYHPKASLNIRGRSISRPAFLLDHARLILPAYGTYTGGLRSTDQTLTRIMASDARAILTGNQPQKIPMPR</sequence>
<dbReference type="InterPro" id="IPR026336">
    <property type="entry name" value="PdeM-like"/>
</dbReference>
<dbReference type="Proteomes" id="UP000271700">
    <property type="component" value="Unassembled WGS sequence"/>
</dbReference>
<dbReference type="InterPro" id="IPR024173">
    <property type="entry name" value="Pesterase_MJ0037-like"/>
</dbReference>
<dbReference type="AlphaFoldDB" id="A0A498A6Q7"/>
<proteinExistence type="predicted"/>
<dbReference type="PANTHER" id="PTHR39323:SF1">
    <property type="entry name" value="BLR1149 PROTEIN"/>
    <property type="match status" value="1"/>
</dbReference>
<dbReference type="NCBIfam" id="TIGR04123">
    <property type="entry name" value="P_estr_lig_assc"/>
    <property type="match status" value="1"/>
</dbReference>
<accession>A0A498A6Q7</accession>
<dbReference type="Gene3D" id="3.60.21.10">
    <property type="match status" value="1"/>
</dbReference>
<gene>
    <name evidence="1" type="ORF">CLV75_1438</name>
</gene>